<dbReference type="EMBL" id="KZ825345">
    <property type="protein sequence ID" value="RAH45487.1"/>
    <property type="molecule type" value="Genomic_DNA"/>
</dbReference>
<name>A0ACD1G8J1_9EURO</name>
<dbReference type="Proteomes" id="UP000249057">
    <property type="component" value="Unassembled WGS sequence"/>
</dbReference>
<evidence type="ECO:0000313" key="1">
    <source>
        <dbReference type="EMBL" id="RAH45487.1"/>
    </source>
</evidence>
<proteinExistence type="predicted"/>
<reference evidence="1" key="1">
    <citation type="submission" date="2018-02" db="EMBL/GenBank/DDBJ databases">
        <title>The genomes of Aspergillus section Nigri reveals drivers in fungal speciation.</title>
        <authorList>
            <consortium name="DOE Joint Genome Institute"/>
            <person name="Vesth T.C."/>
            <person name="Nybo J."/>
            <person name="Theobald S."/>
            <person name="Brandl J."/>
            <person name="Frisvad J.C."/>
            <person name="Nielsen K.F."/>
            <person name="Lyhne E.K."/>
            <person name="Kogle M.E."/>
            <person name="Kuo A."/>
            <person name="Riley R."/>
            <person name="Clum A."/>
            <person name="Nolan M."/>
            <person name="Lipzen A."/>
            <person name="Salamov A."/>
            <person name="Henrissat B."/>
            <person name="Wiebenga A."/>
            <person name="De vries R.P."/>
            <person name="Grigoriev I.V."/>
            <person name="Mortensen U.H."/>
            <person name="Andersen M.R."/>
            <person name="Baker S.E."/>
        </authorList>
    </citation>
    <scope>NUCLEOTIDE SEQUENCE</scope>
    <source>
        <strain evidence="1">CBS 621.78</strain>
    </source>
</reference>
<keyword evidence="2" id="KW-1185">Reference proteome</keyword>
<gene>
    <name evidence="1" type="ORF">BO95DRAFT_443165</name>
</gene>
<protein>
    <submittedName>
        <fullName evidence="1">Uncharacterized protein</fullName>
    </submittedName>
</protein>
<evidence type="ECO:0000313" key="2">
    <source>
        <dbReference type="Proteomes" id="UP000249057"/>
    </source>
</evidence>
<accession>A0ACD1G8J1</accession>
<organism evidence="1 2">
    <name type="scientific">Aspergillus brunneoviolaceus CBS 621.78</name>
    <dbReference type="NCBI Taxonomy" id="1450534"/>
    <lineage>
        <taxon>Eukaryota</taxon>
        <taxon>Fungi</taxon>
        <taxon>Dikarya</taxon>
        <taxon>Ascomycota</taxon>
        <taxon>Pezizomycotina</taxon>
        <taxon>Eurotiomycetes</taxon>
        <taxon>Eurotiomycetidae</taxon>
        <taxon>Eurotiales</taxon>
        <taxon>Aspergillaceae</taxon>
        <taxon>Aspergillus</taxon>
        <taxon>Aspergillus subgen. Circumdati</taxon>
    </lineage>
</organism>
<sequence>MATCVTSRSHEDPSQRETIREAPSEQSPLLARSSPATMPDELTSASSHHQSSWWSSLRHSSQELWLQGKGMIFVLGAQFFGATMNVMTQVLEIKGNNGMGYHPFQVCLDRVPLCLIGCVKPDVRCCASQPLTPPQILFARMSITVIASYLYMWYTKVPQPLGTKPILLLLFLRASGGFFGVYGLYYSVQYLPLSEATVVTFLVPILTGYACSLFIPRETFTRKQLMAGLVSLIGVILIARPFAFMRSGEETDDGESGDKPGATDSYHHVLAIAVALLGVLGATCAYTTIRMIGRRCHPLVSVTWFSSYTTIVASLAMLLVPSIPFALPVTLFEWTLLLGLGVCGFLLQFLLTAGLSYVPPERAPKDLATGWESNSYGTQATGRVEDEEQLQGQQQQQQQQAETKPPAAKTSSGSRATFMIYTQMLFALFYDRMVWGSTLSPVSWVGSGLILGCAIYVAVAREDQKPENGSVETASKNDVTAAETVDEESERLEVSGTR</sequence>